<dbReference type="PANTHER" id="PTHR12428:SF65">
    <property type="entry name" value="CYTOCHROME C OXIDASE ASSEMBLY PROTEIN COX18, MITOCHONDRIAL"/>
    <property type="match status" value="1"/>
</dbReference>
<keyword evidence="4" id="KW-0813">Transport</keyword>
<dbReference type="PANTHER" id="PTHR12428">
    <property type="entry name" value="OXA1"/>
    <property type="match status" value="1"/>
</dbReference>
<dbReference type="NCBIfam" id="NF002352">
    <property type="entry name" value="PRK01318.1-3"/>
    <property type="match status" value="1"/>
</dbReference>
<dbReference type="Gene3D" id="2.70.98.90">
    <property type="match status" value="1"/>
</dbReference>
<evidence type="ECO:0000256" key="2">
    <source>
        <dbReference type="ARBA" id="ARBA00010527"/>
    </source>
</evidence>
<dbReference type="PRINTS" id="PR00701">
    <property type="entry name" value="60KDINNERMP"/>
</dbReference>
<keyword evidence="7" id="KW-0653">Protein transport</keyword>
<evidence type="ECO:0000259" key="14">
    <source>
        <dbReference type="Pfam" id="PF02096"/>
    </source>
</evidence>
<evidence type="ECO:0000259" key="15">
    <source>
        <dbReference type="Pfam" id="PF14849"/>
    </source>
</evidence>
<feature type="domain" description="Membrane insertase YidC N-terminal" evidence="15">
    <location>
        <begin position="5"/>
        <end position="241"/>
    </location>
</feature>
<evidence type="ECO:0000256" key="7">
    <source>
        <dbReference type="ARBA" id="ARBA00022927"/>
    </source>
</evidence>
<keyword evidence="8 13" id="KW-1133">Transmembrane helix</keyword>
<feature type="transmembrane region" description="Helical" evidence="13">
    <location>
        <begin position="315"/>
        <end position="338"/>
    </location>
</feature>
<evidence type="ECO:0000256" key="13">
    <source>
        <dbReference type="SAM" id="Phobius"/>
    </source>
</evidence>
<evidence type="ECO:0000313" key="16">
    <source>
        <dbReference type="EMBL" id="SVB67234.1"/>
    </source>
</evidence>
<dbReference type="AlphaFoldDB" id="A0A382FXX3"/>
<accession>A0A382FXX3</accession>
<proteinExistence type="inferred from homology"/>
<dbReference type="HAMAP" id="MF_01810">
    <property type="entry name" value="YidC_type1"/>
    <property type="match status" value="1"/>
</dbReference>
<evidence type="ECO:0000256" key="3">
    <source>
        <dbReference type="ARBA" id="ARBA00015325"/>
    </source>
</evidence>
<dbReference type="InterPro" id="IPR038221">
    <property type="entry name" value="YidC_periplasmic_sf"/>
</dbReference>
<dbReference type="NCBIfam" id="TIGR03593">
    <property type="entry name" value="yidC_nterm"/>
    <property type="match status" value="1"/>
</dbReference>
<evidence type="ECO:0000256" key="4">
    <source>
        <dbReference type="ARBA" id="ARBA00022448"/>
    </source>
</evidence>
<dbReference type="EMBL" id="UINC01052191">
    <property type="protein sequence ID" value="SVB67234.1"/>
    <property type="molecule type" value="Genomic_DNA"/>
</dbReference>
<feature type="transmembrane region" description="Helical" evidence="13">
    <location>
        <begin position="252"/>
        <end position="273"/>
    </location>
</feature>
<comment type="similarity">
    <text evidence="2">Belongs to the OXA1/ALB3/YidC family. Type 1 subfamily.</text>
</comment>
<dbReference type="GO" id="GO:0015031">
    <property type="term" value="P:protein transport"/>
    <property type="evidence" value="ECO:0007669"/>
    <property type="project" value="UniProtKB-KW"/>
</dbReference>
<dbReference type="GO" id="GO:0032977">
    <property type="term" value="F:membrane insertase activity"/>
    <property type="evidence" value="ECO:0007669"/>
    <property type="project" value="InterPro"/>
</dbReference>
<dbReference type="InterPro" id="IPR028053">
    <property type="entry name" value="Membr_insert_YidC_N"/>
</dbReference>
<sequence length="437" mass="49924">MSDIGSDLFLVQSGLLGSGRELPNHHTLFRPERLAYQLGTNDSVTATLEWSAPGGTTYRKLYTFHRNSYFFDLRFEVDNASSEEWSGYLYGQLLRTEVTQKGKIGFLGRLPSYIGGAIYTPEEKYDKIKFGHMRDGNLSQRTSTGWVAMLQHYFVGAFLLPEVSNYEFYSSVTDHYSEPRYHLGFKHLQPSVVAAGRQGSVGARLYVGPKEQQRMKTADQKLELTVDYGWLTPLSSPLFWLMTYINKIFHNWGVSILLLTLLVKLAFYPLSAASYKSMARMKNLAPRMKTLKERYGDDKQKFQQEMMAIYKKEKVNPLGGCLPIVIQIPVFIALYWVLLESVELRQAPFALWLQDLSIPDPYYVLPILMGASMFGQQLLNPTPPDPMQAKIMMALPVVFTVFFLWFPAGLVLYWLANNVLSIAQQWYITRKIASAKT</sequence>
<dbReference type="InterPro" id="IPR047196">
    <property type="entry name" value="YidC_ALB_C"/>
</dbReference>
<feature type="transmembrane region" description="Helical" evidence="13">
    <location>
        <begin position="391"/>
        <end position="416"/>
    </location>
</feature>
<evidence type="ECO:0000256" key="11">
    <source>
        <dbReference type="ARBA" id="ARBA00033245"/>
    </source>
</evidence>
<evidence type="ECO:0000256" key="1">
    <source>
        <dbReference type="ARBA" id="ARBA00004429"/>
    </source>
</evidence>
<reference evidence="16" key="1">
    <citation type="submission" date="2018-05" db="EMBL/GenBank/DDBJ databases">
        <authorList>
            <person name="Lanie J.A."/>
            <person name="Ng W.-L."/>
            <person name="Kazmierczak K.M."/>
            <person name="Andrzejewski T.M."/>
            <person name="Davidsen T.M."/>
            <person name="Wayne K.J."/>
            <person name="Tettelin H."/>
            <person name="Glass J.I."/>
            <person name="Rusch D."/>
            <person name="Podicherti R."/>
            <person name="Tsui H.-C.T."/>
            <person name="Winkler M.E."/>
        </authorList>
    </citation>
    <scope>NUCLEOTIDE SEQUENCE</scope>
</reference>
<dbReference type="PRINTS" id="PR01900">
    <property type="entry name" value="YIDCPROTEIN"/>
</dbReference>
<dbReference type="Pfam" id="PF14849">
    <property type="entry name" value="YidC_periplas"/>
    <property type="match status" value="1"/>
</dbReference>
<evidence type="ECO:0000256" key="5">
    <source>
        <dbReference type="ARBA" id="ARBA00022475"/>
    </source>
</evidence>
<evidence type="ECO:0000256" key="9">
    <source>
        <dbReference type="ARBA" id="ARBA00023136"/>
    </source>
</evidence>
<feature type="domain" description="Membrane insertase YidC/Oxa/ALB C-terminal" evidence="14">
    <location>
        <begin position="252"/>
        <end position="430"/>
    </location>
</feature>
<dbReference type="Pfam" id="PF02096">
    <property type="entry name" value="60KD_IMP"/>
    <property type="match status" value="1"/>
</dbReference>
<comment type="subcellular location">
    <subcellularLocation>
        <location evidence="1">Cell inner membrane</location>
        <topology evidence="1">Multi-pass membrane protein</topology>
    </subcellularLocation>
</comment>
<organism evidence="16">
    <name type="scientific">marine metagenome</name>
    <dbReference type="NCBI Taxonomy" id="408172"/>
    <lineage>
        <taxon>unclassified sequences</taxon>
        <taxon>metagenomes</taxon>
        <taxon>ecological metagenomes</taxon>
    </lineage>
</organism>
<dbReference type="InterPro" id="IPR028055">
    <property type="entry name" value="YidC/Oxa/ALB_C"/>
</dbReference>
<keyword evidence="5" id="KW-1003">Cell membrane</keyword>
<dbReference type="InterPro" id="IPR019998">
    <property type="entry name" value="Membr_insert_YidC"/>
</dbReference>
<evidence type="ECO:0000256" key="10">
    <source>
        <dbReference type="ARBA" id="ARBA00023186"/>
    </source>
</evidence>
<evidence type="ECO:0000256" key="8">
    <source>
        <dbReference type="ARBA" id="ARBA00022989"/>
    </source>
</evidence>
<dbReference type="NCBIfam" id="TIGR03592">
    <property type="entry name" value="yidC_oxa1_cterm"/>
    <property type="match status" value="1"/>
</dbReference>
<name>A0A382FXX3_9ZZZZ</name>
<evidence type="ECO:0000256" key="6">
    <source>
        <dbReference type="ARBA" id="ARBA00022692"/>
    </source>
</evidence>
<dbReference type="GO" id="GO:0051205">
    <property type="term" value="P:protein insertion into membrane"/>
    <property type="evidence" value="ECO:0007669"/>
    <property type="project" value="TreeGrafter"/>
</dbReference>
<keyword evidence="6 13" id="KW-0812">Transmembrane</keyword>
<dbReference type="CDD" id="cd19961">
    <property type="entry name" value="EcYidC-like_peri"/>
    <property type="match status" value="1"/>
</dbReference>
<keyword evidence="10" id="KW-0143">Chaperone</keyword>
<gene>
    <name evidence="16" type="ORF">METZ01_LOCUS220088</name>
</gene>
<dbReference type="CDD" id="cd20070">
    <property type="entry name" value="5TM_YidC_Alb3"/>
    <property type="match status" value="1"/>
</dbReference>
<dbReference type="InterPro" id="IPR001708">
    <property type="entry name" value="YidC/ALB3/OXA1/COX18"/>
</dbReference>
<protein>
    <recommendedName>
        <fullName evidence="3">Membrane protein insertase YidC</fullName>
    </recommendedName>
    <alternativeName>
        <fullName evidence="12">Foldase YidC</fullName>
    </alternativeName>
    <alternativeName>
        <fullName evidence="11">Membrane integrase YidC</fullName>
    </alternativeName>
</protein>
<keyword evidence="9 13" id="KW-0472">Membrane</keyword>
<evidence type="ECO:0000256" key="12">
    <source>
        <dbReference type="ARBA" id="ARBA00033342"/>
    </source>
</evidence>
<dbReference type="GO" id="GO:0005886">
    <property type="term" value="C:plasma membrane"/>
    <property type="evidence" value="ECO:0007669"/>
    <property type="project" value="UniProtKB-SubCell"/>
</dbReference>